<feature type="chain" id="PRO_5022261390" evidence="5">
    <location>
        <begin position="24"/>
        <end position="484"/>
    </location>
</feature>
<feature type="transmembrane region" description="Helical" evidence="5">
    <location>
        <begin position="446"/>
        <end position="464"/>
    </location>
</feature>
<dbReference type="GO" id="GO:0005230">
    <property type="term" value="F:extracellular ligand-gated monoatomic ion channel activity"/>
    <property type="evidence" value="ECO:0007669"/>
    <property type="project" value="InterPro"/>
</dbReference>
<dbReference type="PROSITE" id="PS00236">
    <property type="entry name" value="NEUROTR_ION_CHANNEL"/>
    <property type="match status" value="1"/>
</dbReference>
<keyword evidence="5" id="KW-0407">Ion channel</keyword>
<comment type="similarity">
    <text evidence="5">Belongs to the ligand-gated ion channel (TC 1.A.9) family.</text>
</comment>
<evidence type="ECO:0000256" key="5">
    <source>
        <dbReference type="RuleBase" id="RU000687"/>
    </source>
</evidence>
<organism evidence="8 9">
    <name type="scientific">Stichopus japonicus</name>
    <name type="common">Sea cucumber</name>
    <dbReference type="NCBI Taxonomy" id="307972"/>
    <lineage>
        <taxon>Eukaryota</taxon>
        <taxon>Metazoa</taxon>
        <taxon>Echinodermata</taxon>
        <taxon>Eleutherozoa</taxon>
        <taxon>Echinozoa</taxon>
        <taxon>Holothuroidea</taxon>
        <taxon>Aspidochirotacea</taxon>
        <taxon>Aspidochirotida</taxon>
        <taxon>Stichopodidae</taxon>
        <taxon>Apostichopus</taxon>
    </lineage>
</organism>
<dbReference type="Pfam" id="PF02932">
    <property type="entry name" value="Neur_chan_memb"/>
    <property type="match status" value="1"/>
</dbReference>
<dbReference type="InterPro" id="IPR038050">
    <property type="entry name" value="Neuro_actylchol_rec"/>
</dbReference>
<evidence type="ECO:0000259" key="7">
    <source>
        <dbReference type="Pfam" id="PF02932"/>
    </source>
</evidence>
<keyword evidence="5" id="KW-0813">Transport</keyword>
<dbReference type="EMBL" id="MRZV01000097">
    <property type="protein sequence ID" value="PIK58946.1"/>
    <property type="molecule type" value="Genomic_DNA"/>
</dbReference>
<gene>
    <name evidence="8" type="ORF">BSL78_04113</name>
</gene>
<dbReference type="GO" id="GO:0016020">
    <property type="term" value="C:membrane"/>
    <property type="evidence" value="ECO:0007669"/>
    <property type="project" value="UniProtKB-SubCell"/>
</dbReference>
<dbReference type="PANTHER" id="PTHR18945">
    <property type="entry name" value="NEUROTRANSMITTER GATED ION CHANNEL"/>
    <property type="match status" value="1"/>
</dbReference>
<dbReference type="InterPro" id="IPR006201">
    <property type="entry name" value="Neur_channel"/>
</dbReference>
<dbReference type="PRINTS" id="PR00252">
    <property type="entry name" value="NRIONCHANNEL"/>
</dbReference>
<dbReference type="InterPro" id="IPR006202">
    <property type="entry name" value="Neur_chan_lig-bd"/>
</dbReference>
<feature type="transmembrane region" description="Helical" evidence="5">
    <location>
        <begin position="330"/>
        <end position="353"/>
    </location>
</feature>
<dbReference type="AlphaFoldDB" id="A0A2G8LFB3"/>
<comment type="caution">
    <text evidence="8">The sequence shown here is derived from an EMBL/GenBank/DDBJ whole genome shotgun (WGS) entry which is preliminary data.</text>
</comment>
<dbReference type="Gene3D" id="2.70.170.10">
    <property type="entry name" value="Neurotransmitter-gated ion-channel ligand-binding domain"/>
    <property type="match status" value="1"/>
</dbReference>
<protein>
    <submittedName>
        <fullName evidence="8">Uncharacterized protein</fullName>
    </submittedName>
</protein>
<evidence type="ECO:0000313" key="8">
    <source>
        <dbReference type="EMBL" id="PIK58946.1"/>
    </source>
</evidence>
<dbReference type="InterPro" id="IPR036719">
    <property type="entry name" value="Neuro-gated_channel_TM_sf"/>
</dbReference>
<evidence type="ECO:0000256" key="4">
    <source>
        <dbReference type="ARBA" id="ARBA00023136"/>
    </source>
</evidence>
<dbReference type="Proteomes" id="UP000230750">
    <property type="component" value="Unassembled WGS sequence"/>
</dbReference>
<reference evidence="8 9" key="1">
    <citation type="journal article" date="2017" name="PLoS Biol.">
        <title>The sea cucumber genome provides insights into morphological evolution and visceral regeneration.</title>
        <authorList>
            <person name="Zhang X."/>
            <person name="Sun L."/>
            <person name="Yuan J."/>
            <person name="Sun Y."/>
            <person name="Gao Y."/>
            <person name="Zhang L."/>
            <person name="Li S."/>
            <person name="Dai H."/>
            <person name="Hamel J.F."/>
            <person name="Liu C."/>
            <person name="Yu Y."/>
            <person name="Liu S."/>
            <person name="Lin W."/>
            <person name="Guo K."/>
            <person name="Jin S."/>
            <person name="Xu P."/>
            <person name="Storey K.B."/>
            <person name="Huan P."/>
            <person name="Zhang T."/>
            <person name="Zhou Y."/>
            <person name="Zhang J."/>
            <person name="Lin C."/>
            <person name="Li X."/>
            <person name="Xing L."/>
            <person name="Huo D."/>
            <person name="Sun M."/>
            <person name="Wang L."/>
            <person name="Mercier A."/>
            <person name="Li F."/>
            <person name="Yang H."/>
            <person name="Xiang J."/>
        </authorList>
    </citation>
    <scope>NUCLEOTIDE SEQUENCE [LARGE SCALE GENOMIC DNA]</scope>
    <source>
        <strain evidence="8">Shaxun</strain>
        <tissue evidence="8">Muscle</tissue>
    </source>
</reference>
<evidence type="ECO:0000256" key="2">
    <source>
        <dbReference type="ARBA" id="ARBA00022692"/>
    </source>
</evidence>
<evidence type="ECO:0000313" key="9">
    <source>
        <dbReference type="Proteomes" id="UP000230750"/>
    </source>
</evidence>
<dbReference type="Pfam" id="PF02931">
    <property type="entry name" value="Neur_chan_LBD"/>
    <property type="match status" value="1"/>
</dbReference>
<keyword evidence="5" id="KW-0406">Ion transport</keyword>
<keyword evidence="3 5" id="KW-1133">Transmembrane helix</keyword>
<evidence type="ECO:0000256" key="1">
    <source>
        <dbReference type="ARBA" id="ARBA00004141"/>
    </source>
</evidence>
<dbReference type="InterPro" id="IPR018000">
    <property type="entry name" value="Neurotransmitter_ion_chnl_CS"/>
</dbReference>
<dbReference type="InterPro" id="IPR006029">
    <property type="entry name" value="Neurotrans-gated_channel_TM"/>
</dbReference>
<feature type="signal peptide" evidence="5">
    <location>
        <begin position="1"/>
        <end position="23"/>
    </location>
</feature>
<dbReference type="OrthoDB" id="6097796at2759"/>
<evidence type="ECO:0000256" key="3">
    <source>
        <dbReference type="ARBA" id="ARBA00022989"/>
    </source>
</evidence>
<comment type="subcellular location">
    <subcellularLocation>
        <location evidence="1">Membrane</location>
        <topology evidence="1">Multi-pass membrane protein</topology>
    </subcellularLocation>
</comment>
<dbReference type="GO" id="GO:0004888">
    <property type="term" value="F:transmembrane signaling receptor activity"/>
    <property type="evidence" value="ECO:0007669"/>
    <property type="project" value="InterPro"/>
</dbReference>
<sequence length="484" mass="54510">MKYFLRYLLLVVVTILAFNKASCKVFKSRITSLSHFVTFRCTEARYPLSNEARIRDYLLNQANFSARERPVLDSDESVHVEIMLQFYAMLDLNERDQVITTASWLNLRWTDERLSWNSSEFGGEDVVVIFIDEIWTPKLFISNALDIDSLNIISPERGSILLTSDGSVSLGTPLVLSTQCPILIYYFPFDTQVCPFFFFPQNQHSEKLILTTKTSPVLASLEIADWKFSNLTSHNYTIMKPDFANHLPLVNIKIAAVCLILERNPENYILTLMLPSTLLCIMAFATFIAPPDSGERISLGVSMVLGLTVFQLLVADILPSTNERPILSSYLISTFVLACLAVPASLLNINIAYGDRSILVFKYTFSRKLFLEYLPRMTVVPSYSERIRTLMEETAQTELRSSSINGIGPKLDSAKQISLESEGKHISKAEKAKIQARTVALVMDRLVSLVFITVFAVLVIKTLIDFSGNSGAQSDICQSFDKMM</sequence>
<keyword evidence="5" id="KW-0732">Signal</keyword>
<accession>A0A2G8LFB3</accession>
<proteinExistence type="inferred from homology"/>
<dbReference type="InterPro" id="IPR036734">
    <property type="entry name" value="Neur_chan_lig-bd_sf"/>
</dbReference>
<dbReference type="STRING" id="307972.A0A2G8LFB3"/>
<evidence type="ECO:0000259" key="6">
    <source>
        <dbReference type="Pfam" id="PF02931"/>
    </source>
</evidence>
<feature type="transmembrane region" description="Helical" evidence="5">
    <location>
        <begin position="297"/>
        <end position="318"/>
    </location>
</feature>
<feature type="domain" description="Neurotransmitter-gated ion-channel ligand-binding" evidence="6">
    <location>
        <begin position="52"/>
        <end position="222"/>
    </location>
</feature>
<dbReference type="Gene3D" id="1.20.58.390">
    <property type="entry name" value="Neurotransmitter-gated ion-channel transmembrane domain"/>
    <property type="match status" value="1"/>
</dbReference>
<name>A0A2G8LFB3_STIJA</name>
<dbReference type="CDD" id="cd19051">
    <property type="entry name" value="LGIC_TM_cation"/>
    <property type="match status" value="1"/>
</dbReference>
<dbReference type="SUPFAM" id="SSF63712">
    <property type="entry name" value="Nicotinic receptor ligand binding domain-like"/>
    <property type="match status" value="1"/>
</dbReference>
<keyword evidence="4 5" id="KW-0472">Membrane</keyword>
<dbReference type="SUPFAM" id="SSF90112">
    <property type="entry name" value="Neurotransmitter-gated ion-channel transmembrane pore"/>
    <property type="match status" value="1"/>
</dbReference>
<feature type="transmembrane region" description="Helical" evidence="5">
    <location>
        <begin position="268"/>
        <end position="290"/>
    </location>
</feature>
<keyword evidence="2 5" id="KW-0812">Transmembrane</keyword>
<dbReference type="CDD" id="cd18989">
    <property type="entry name" value="LGIC_ECD_cation"/>
    <property type="match status" value="1"/>
</dbReference>
<keyword evidence="9" id="KW-1185">Reference proteome</keyword>
<feature type="domain" description="Neurotransmitter-gated ion-channel transmembrane" evidence="7">
    <location>
        <begin position="273"/>
        <end position="382"/>
    </location>
</feature>